<evidence type="ECO:0000256" key="2">
    <source>
        <dbReference type="ARBA" id="ARBA00022741"/>
    </source>
</evidence>
<keyword evidence="1" id="KW-0436">Ligase</keyword>
<evidence type="ECO:0000256" key="3">
    <source>
        <dbReference type="ARBA" id="ARBA00022840"/>
    </source>
</evidence>
<evidence type="ECO:0000256" key="1">
    <source>
        <dbReference type="ARBA" id="ARBA00022598"/>
    </source>
</evidence>
<dbReference type="Gene3D" id="3.30.470.20">
    <property type="entry name" value="ATP-grasp fold, B domain"/>
    <property type="match status" value="1"/>
</dbReference>
<dbReference type="PANTHER" id="PTHR43585:SF2">
    <property type="entry name" value="ATP-GRASP ENZYME FSQD"/>
    <property type="match status" value="1"/>
</dbReference>
<dbReference type="SUPFAM" id="SSF56059">
    <property type="entry name" value="Glutathione synthetase ATP-binding domain-like"/>
    <property type="match status" value="1"/>
</dbReference>
<protein>
    <recommendedName>
        <fullName evidence="5">ATP-grasp domain-containing protein</fullName>
    </recommendedName>
</protein>
<dbReference type="InterPro" id="IPR013815">
    <property type="entry name" value="ATP_grasp_subdomain_1"/>
</dbReference>
<evidence type="ECO:0000313" key="6">
    <source>
        <dbReference type="EMBL" id="KDN18575.1"/>
    </source>
</evidence>
<dbReference type="Gene3D" id="3.30.1490.20">
    <property type="entry name" value="ATP-grasp fold, A domain"/>
    <property type="match status" value="1"/>
</dbReference>
<dbReference type="Proteomes" id="UP000027345">
    <property type="component" value="Unassembled WGS sequence"/>
</dbReference>
<dbReference type="eggNOG" id="COG1181">
    <property type="taxonomic scope" value="Bacteria"/>
</dbReference>
<dbReference type="OrthoDB" id="150319at2"/>
<feature type="domain" description="ATP-grasp" evidence="5">
    <location>
        <begin position="108"/>
        <end position="298"/>
    </location>
</feature>
<evidence type="ECO:0000259" key="5">
    <source>
        <dbReference type="PROSITE" id="PS50975"/>
    </source>
</evidence>
<dbReference type="GO" id="GO:0046872">
    <property type="term" value="F:metal ion binding"/>
    <property type="evidence" value="ECO:0007669"/>
    <property type="project" value="InterPro"/>
</dbReference>
<dbReference type="GO" id="GO:0016874">
    <property type="term" value="F:ligase activity"/>
    <property type="evidence" value="ECO:0007669"/>
    <property type="project" value="UniProtKB-KW"/>
</dbReference>
<reference evidence="6 7" key="1">
    <citation type="submission" date="2014-05" db="EMBL/GenBank/DDBJ databases">
        <title>Draft genome sequence of Amycolatopsis rifamycinica DSM 46095.</title>
        <authorList>
            <person name="Lal R."/>
            <person name="Saxena A."/>
            <person name="Kumari R."/>
            <person name="Mukherjee U."/>
            <person name="Singh P."/>
            <person name="Sangwan N."/>
            <person name="Mahato N.K."/>
        </authorList>
    </citation>
    <scope>NUCLEOTIDE SEQUENCE [LARGE SCALE GENOMIC DNA]</scope>
    <source>
        <strain evidence="6 7">DSM 46095</strain>
    </source>
</reference>
<dbReference type="AlphaFoldDB" id="A0A066TUN2"/>
<keyword evidence="7" id="KW-1185">Reference proteome</keyword>
<proteinExistence type="predicted"/>
<name>A0A066TUN2_9PSEU</name>
<sequence>MVNVAVINYGKLNDYAAMLPEHVSGLYVFSHNPLDSTAGFAHYEHVPDCEFVPYAELRLRELARDRLFDYVVTDNEYDLERVARLRAHLGVPGQTPDSALSFRDKVVMKEVAGKRVRTPRFAGLGTFADLLDFVDDVGYPVVVKPRKQGGSRDITVLRDAGELTAFSRRHWRDDLMAEEFVDGEVHHVDAVLADGFRFVSCSRYLRSCLVVFSGQNNGSLQLHPDDPVAVELTAFLDECLAAFDTPAVSAYHLEVFRTARGELLLCEIASRVGGARIPALTRASYGLDLLPTWLRLSTGLPVADAPRGVPDRLRGAVAIVPPGRAVRAPGRPPFAWVTEYEVNTALAAGAVAQNSTSHLCWAMVEGRDTAEVEARLWETEAWLTGNLEADTP</sequence>
<dbReference type="InterPro" id="IPR052032">
    <property type="entry name" value="ATP-dep_AA_Ligase"/>
</dbReference>
<dbReference type="PANTHER" id="PTHR43585">
    <property type="entry name" value="FUMIPYRROLE BIOSYNTHESIS PROTEIN C"/>
    <property type="match status" value="1"/>
</dbReference>
<gene>
    <name evidence="6" type="ORF">DV20_28700</name>
</gene>
<keyword evidence="3 4" id="KW-0067">ATP-binding</keyword>
<organism evidence="6 7">
    <name type="scientific">Amycolatopsis rifamycinica</name>
    <dbReference type="NCBI Taxonomy" id="287986"/>
    <lineage>
        <taxon>Bacteria</taxon>
        <taxon>Bacillati</taxon>
        <taxon>Actinomycetota</taxon>
        <taxon>Actinomycetes</taxon>
        <taxon>Pseudonocardiales</taxon>
        <taxon>Pseudonocardiaceae</taxon>
        <taxon>Amycolatopsis</taxon>
    </lineage>
</organism>
<accession>A0A066TUN2</accession>
<dbReference type="STRING" id="287986.DV20_28700"/>
<dbReference type="Gene3D" id="3.40.50.20">
    <property type="match status" value="1"/>
</dbReference>
<dbReference type="InterPro" id="IPR011761">
    <property type="entry name" value="ATP-grasp"/>
</dbReference>
<keyword evidence="2 4" id="KW-0547">Nucleotide-binding</keyword>
<dbReference type="RefSeq" id="WP_051736160.1">
    <property type="nucleotide sequence ID" value="NZ_JMQI01000062.1"/>
</dbReference>
<comment type="caution">
    <text evidence="6">The sequence shown here is derived from an EMBL/GenBank/DDBJ whole genome shotgun (WGS) entry which is preliminary data.</text>
</comment>
<dbReference type="GO" id="GO:0005524">
    <property type="term" value="F:ATP binding"/>
    <property type="evidence" value="ECO:0007669"/>
    <property type="project" value="UniProtKB-UniRule"/>
</dbReference>
<evidence type="ECO:0000256" key="4">
    <source>
        <dbReference type="PROSITE-ProRule" id="PRU00409"/>
    </source>
</evidence>
<evidence type="ECO:0000313" key="7">
    <source>
        <dbReference type="Proteomes" id="UP000027345"/>
    </source>
</evidence>
<dbReference type="PROSITE" id="PS50975">
    <property type="entry name" value="ATP_GRASP"/>
    <property type="match status" value="1"/>
</dbReference>
<dbReference type="EMBL" id="JMQI01000062">
    <property type="protein sequence ID" value="KDN18575.1"/>
    <property type="molecule type" value="Genomic_DNA"/>
</dbReference>